<dbReference type="Gene3D" id="3.40.50.620">
    <property type="entry name" value="HUPs"/>
    <property type="match status" value="2"/>
</dbReference>
<keyword evidence="6 8" id="KW-0030">Aminoacyl-tRNA synthetase</keyword>
<dbReference type="InterPro" id="IPR002303">
    <property type="entry name" value="Valyl-tRNA_ligase"/>
</dbReference>
<keyword evidence="4 8" id="KW-0067">ATP-binding</keyword>
<feature type="domain" description="Aminoacyl-tRNA synthetase class Ia" evidence="10">
    <location>
        <begin position="19"/>
        <end position="509"/>
    </location>
</feature>
<dbReference type="Proteomes" id="UP000228684">
    <property type="component" value="Unassembled WGS sequence"/>
</dbReference>
<protein>
    <recommendedName>
        <fullName evidence="1">valine--tRNA ligase</fullName>
        <ecNumber evidence="1">6.1.1.9</ecNumber>
    </recommendedName>
    <alternativeName>
        <fullName evidence="7">Valyl-tRNA synthetase</fullName>
    </alternativeName>
</protein>
<dbReference type="Gene3D" id="1.10.730.10">
    <property type="entry name" value="Isoleucyl-tRNA Synthetase, Domain 1"/>
    <property type="match status" value="1"/>
</dbReference>
<keyword evidence="2 8" id="KW-0436">Ligase</keyword>
<keyword evidence="9" id="KW-1133">Transmembrane helix</keyword>
<keyword evidence="5 8" id="KW-0648">Protein biosynthesis</keyword>
<accession>A0ABX4MEV7</accession>
<gene>
    <name evidence="11" type="primary">valS</name>
    <name evidence="11" type="ORF">magneo_295</name>
</gene>
<dbReference type="SUPFAM" id="SSF52374">
    <property type="entry name" value="Nucleotidylyl transferase"/>
    <property type="match status" value="1"/>
</dbReference>
<dbReference type="InterPro" id="IPR001412">
    <property type="entry name" value="aa-tRNA-synth_I_CS"/>
</dbReference>
<name>A0ABX4MEV7_9HYPH</name>
<dbReference type="PANTHER" id="PTHR11946:SF93">
    <property type="entry name" value="VALINE--TRNA LIGASE, CHLOROPLASTIC_MITOCHONDRIAL 2"/>
    <property type="match status" value="1"/>
</dbReference>
<dbReference type="EC" id="6.1.1.9" evidence="1"/>
<dbReference type="GO" id="GO:0004832">
    <property type="term" value="F:valine-tRNA ligase activity"/>
    <property type="evidence" value="ECO:0007669"/>
    <property type="project" value="UniProtKB-EC"/>
</dbReference>
<dbReference type="PANTHER" id="PTHR11946">
    <property type="entry name" value="VALYL-TRNA SYNTHETASES"/>
    <property type="match status" value="1"/>
</dbReference>
<evidence type="ECO:0000256" key="1">
    <source>
        <dbReference type="ARBA" id="ARBA00013169"/>
    </source>
</evidence>
<reference evidence="11" key="1">
    <citation type="submission" date="2017-09" db="EMBL/GenBank/DDBJ databases">
        <authorList>
            <person name="Campbell M.A."/>
            <person name="Lukasik P."/>
            <person name="Simon C."/>
            <person name="McCutcheon J.P."/>
        </authorList>
    </citation>
    <scope>NUCLEOTIDE SEQUENCE [LARGE SCALE GENOMIC DNA]</scope>
    <source>
        <strain evidence="11">MAGNEO</strain>
    </source>
</reference>
<dbReference type="PROSITE" id="PS00178">
    <property type="entry name" value="AA_TRNA_LIGASE_I"/>
    <property type="match status" value="1"/>
</dbReference>
<feature type="transmembrane region" description="Helical" evidence="9">
    <location>
        <begin position="440"/>
        <end position="459"/>
    </location>
</feature>
<dbReference type="EMBL" id="NXGM01000113">
    <property type="protein sequence ID" value="PIM95015.1"/>
    <property type="molecule type" value="Genomic_DNA"/>
</dbReference>
<evidence type="ECO:0000256" key="4">
    <source>
        <dbReference type="ARBA" id="ARBA00022840"/>
    </source>
</evidence>
<evidence type="ECO:0000313" key="12">
    <source>
        <dbReference type="Proteomes" id="UP000228684"/>
    </source>
</evidence>
<evidence type="ECO:0000259" key="10">
    <source>
        <dbReference type="Pfam" id="PF00133"/>
    </source>
</evidence>
<evidence type="ECO:0000313" key="11">
    <source>
        <dbReference type="EMBL" id="PIM95015.1"/>
    </source>
</evidence>
<keyword evidence="12" id="KW-1185">Reference proteome</keyword>
<dbReference type="PRINTS" id="PR00986">
    <property type="entry name" value="TRNASYNTHVAL"/>
</dbReference>
<keyword evidence="9" id="KW-0472">Membrane</keyword>
<keyword evidence="3 8" id="KW-0547">Nucleotide-binding</keyword>
<comment type="caution">
    <text evidence="11">The sequence shown here is derived from an EMBL/GenBank/DDBJ whole genome shotgun (WGS) entry which is preliminary data.</text>
</comment>
<keyword evidence="9" id="KW-0812">Transmembrane</keyword>
<evidence type="ECO:0000256" key="5">
    <source>
        <dbReference type="ARBA" id="ARBA00022917"/>
    </source>
</evidence>
<sequence>MYIKHIYSPYVNSLNEIHINKVKKRFDLVTPPPNITGELHIGHILNIVIQRLLLFWDKNYKTNCLIGVDHAGLATKYILFKRYNKTNPLNFWIWKHRISKQIIFQIREFINTLKSTKLRFTLDNQFNIAVNWAFVKLWNKGMIFSKKKMLWWDSKLQTTLSEIELGKRKGLGCWFGFKYVLLGTKLEWNRKWILTNFITLDRSDVKMKISKIIINLNDISLIKVKSNVLIDPISLDYTDILINVGFEHNLDVIDDVVKFSCNLLCILNKDLPLLIIKQIYIRIRICCYSENKEIDTFFNKKTNNNVKLCLSNQWYIKLNLLKNINLINKYKNLFKNSLDQGLKLWCISRFIEWGHKLPVIWQGTEVIINDSTTKTKYYTIICYALPFVKTKVIFIQEISVFDTWFSSALWYLACLGWPHKTNQLRTCYGRSMVCTGFDITFFWVIKMILISNLLMGGIIPFKRVLIHPIICDSKGNKMSKTRGNVINPNSLFNSYGLGAVGLYFVGTELNTKKFKICLDSIILYRNILNKLWNINRINTNEKKCIDFNICYWVTSNIYCKIKKMNRFLYMFELNKFQVELIKIIKYDVNNFVSIHNCQRWNSIKLVIKSIFSCWFNGKSEHNLFTYLRKNHLMFSSILELIYSFELTNVRIITNGSRLFKQVYHALERISPVDILFFRRLRITSNTKIMLWNNTLIIIY</sequence>
<dbReference type="InterPro" id="IPR002300">
    <property type="entry name" value="aa-tRNA-synth_Ia"/>
</dbReference>
<evidence type="ECO:0000256" key="6">
    <source>
        <dbReference type="ARBA" id="ARBA00023146"/>
    </source>
</evidence>
<evidence type="ECO:0000256" key="8">
    <source>
        <dbReference type="RuleBase" id="RU363035"/>
    </source>
</evidence>
<dbReference type="InterPro" id="IPR014729">
    <property type="entry name" value="Rossmann-like_a/b/a_fold"/>
</dbReference>
<comment type="similarity">
    <text evidence="8">Belongs to the class-I aminoacyl-tRNA synthetase family.</text>
</comment>
<evidence type="ECO:0000256" key="9">
    <source>
        <dbReference type="SAM" id="Phobius"/>
    </source>
</evidence>
<organism evidence="11 12">
    <name type="scientific">Candidatus Hodgkinia cicadicola</name>
    <dbReference type="NCBI Taxonomy" id="573658"/>
    <lineage>
        <taxon>Bacteria</taxon>
        <taxon>Pseudomonadati</taxon>
        <taxon>Pseudomonadota</taxon>
        <taxon>Alphaproteobacteria</taxon>
        <taxon>Hyphomicrobiales</taxon>
        <taxon>Candidatus Hodgkinia</taxon>
    </lineage>
</organism>
<dbReference type="Pfam" id="PF00133">
    <property type="entry name" value="tRNA-synt_1"/>
    <property type="match status" value="1"/>
</dbReference>
<proteinExistence type="inferred from homology"/>
<evidence type="ECO:0000256" key="2">
    <source>
        <dbReference type="ARBA" id="ARBA00022598"/>
    </source>
</evidence>
<evidence type="ECO:0000256" key="7">
    <source>
        <dbReference type="ARBA" id="ARBA00029936"/>
    </source>
</evidence>
<evidence type="ECO:0000256" key="3">
    <source>
        <dbReference type="ARBA" id="ARBA00022741"/>
    </source>
</evidence>